<keyword evidence="5" id="KW-0805">Transcription regulation</keyword>
<keyword evidence="2" id="KW-0479">Metal-binding</keyword>
<keyword evidence="12" id="KW-1185">Reference proteome</keyword>
<feature type="compositionally biased region" description="Polar residues" evidence="9">
    <location>
        <begin position="1"/>
        <end position="21"/>
    </location>
</feature>
<feature type="region of interest" description="Disordered" evidence="9">
    <location>
        <begin position="1"/>
        <end position="55"/>
    </location>
</feature>
<evidence type="ECO:0000313" key="11">
    <source>
        <dbReference type="EMBL" id="KAB2578933.1"/>
    </source>
</evidence>
<feature type="domain" description="C2H2-type" evidence="10">
    <location>
        <begin position="189"/>
        <end position="213"/>
    </location>
</feature>
<evidence type="ECO:0000256" key="2">
    <source>
        <dbReference type="ARBA" id="ARBA00022723"/>
    </source>
</evidence>
<keyword evidence="7" id="KW-0539">Nucleus</keyword>
<sequence>MQVSESSTQGTSNPSQGTSNPPRYDQTGVDVPSSFDHEDDISDYQDDISDDEEDSNIDPQLLATAEDTFSTFLNSDDQAETAEDDDTATTMAMTEALTPLSTSPFPTETLAWIEALAKLNVVRRSRGLPSDQVVSPAKDSPSLFIYRCRNTSFGCSYTTSRKSHHLQHESGCTPERLERLSNITGRQELVCPRDGCGRTFMWKDSLNEHLRGHDYVPSRCPNPDCEDTTVFTNFTAFNEHRRMHDGAQKIDAPRVCPLNEKCNNRQTWKKANELKRHLRGKVHNLNDEEITALFRKYGTVRKGFMPRVCPLHDQCGNDQTWQRKSDLKGHLKHTGVHSLNKEAIDLLLGDTNVTDEDDLTHKMQKAGEQVKEAAKKIYQAALMLEASNAGIKPAKRQRTME</sequence>
<evidence type="ECO:0000313" key="12">
    <source>
        <dbReference type="Proteomes" id="UP000325902"/>
    </source>
</evidence>
<dbReference type="AlphaFoldDB" id="A0A5N5DM81"/>
<evidence type="ECO:0000256" key="9">
    <source>
        <dbReference type="SAM" id="MobiDB-lite"/>
    </source>
</evidence>
<evidence type="ECO:0000256" key="8">
    <source>
        <dbReference type="PROSITE-ProRule" id="PRU00042"/>
    </source>
</evidence>
<accession>A0A5N5DM81</accession>
<evidence type="ECO:0000256" key="4">
    <source>
        <dbReference type="ARBA" id="ARBA00022833"/>
    </source>
</evidence>
<name>A0A5N5DM81_9PEZI</name>
<dbReference type="InterPro" id="IPR051061">
    <property type="entry name" value="Zinc_finger_trans_reg"/>
</dbReference>
<dbReference type="GO" id="GO:0008270">
    <property type="term" value="F:zinc ion binding"/>
    <property type="evidence" value="ECO:0007669"/>
    <property type="project" value="UniProtKB-KW"/>
</dbReference>
<dbReference type="PANTHER" id="PTHR46179:SF13">
    <property type="entry name" value="C2H2-TYPE DOMAIN-CONTAINING PROTEIN"/>
    <property type="match status" value="1"/>
</dbReference>
<evidence type="ECO:0000256" key="7">
    <source>
        <dbReference type="ARBA" id="ARBA00023242"/>
    </source>
</evidence>
<dbReference type="SMART" id="SM00355">
    <property type="entry name" value="ZnF_C2H2"/>
    <property type="match status" value="2"/>
</dbReference>
<dbReference type="InterPro" id="IPR036236">
    <property type="entry name" value="Znf_C2H2_sf"/>
</dbReference>
<gene>
    <name evidence="11" type="primary">ZNF76</name>
    <name evidence="11" type="ORF">DBV05_g2321</name>
</gene>
<comment type="caution">
    <text evidence="11">The sequence shown here is derived from an EMBL/GenBank/DDBJ whole genome shotgun (WGS) entry which is preliminary data.</text>
</comment>
<comment type="subcellular location">
    <subcellularLocation>
        <location evidence="1">Nucleus</location>
    </subcellularLocation>
</comment>
<evidence type="ECO:0000256" key="3">
    <source>
        <dbReference type="ARBA" id="ARBA00022771"/>
    </source>
</evidence>
<dbReference type="PROSITE" id="PS50157">
    <property type="entry name" value="ZINC_FINGER_C2H2_2"/>
    <property type="match status" value="1"/>
</dbReference>
<evidence type="ECO:0000259" key="10">
    <source>
        <dbReference type="PROSITE" id="PS50157"/>
    </source>
</evidence>
<feature type="compositionally biased region" description="Acidic residues" evidence="9">
    <location>
        <begin position="37"/>
        <end position="55"/>
    </location>
</feature>
<dbReference type="PANTHER" id="PTHR46179">
    <property type="entry name" value="ZINC FINGER PROTEIN"/>
    <property type="match status" value="1"/>
</dbReference>
<dbReference type="Proteomes" id="UP000325902">
    <property type="component" value="Unassembled WGS sequence"/>
</dbReference>
<evidence type="ECO:0000256" key="6">
    <source>
        <dbReference type="ARBA" id="ARBA00023163"/>
    </source>
</evidence>
<dbReference type="GO" id="GO:0005634">
    <property type="term" value="C:nucleus"/>
    <property type="evidence" value="ECO:0007669"/>
    <property type="project" value="UniProtKB-SubCell"/>
</dbReference>
<dbReference type="EMBL" id="VCHE01000009">
    <property type="protein sequence ID" value="KAB2578933.1"/>
    <property type="molecule type" value="Genomic_DNA"/>
</dbReference>
<organism evidence="11 12">
    <name type="scientific">Lasiodiplodia theobromae</name>
    <dbReference type="NCBI Taxonomy" id="45133"/>
    <lineage>
        <taxon>Eukaryota</taxon>
        <taxon>Fungi</taxon>
        <taxon>Dikarya</taxon>
        <taxon>Ascomycota</taxon>
        <taxon>Pezizomycotina</taxon>
        <taxon>Dothideomycetes</taxon>
        <taxon>Dothideomycetes incertae sedis</taxon>
        <taxon>Botryosphaeriales</taxon>
        <taxon>Botryosphaeriaceae</taxon>
        <taxon>Lasiodiplodia</taxon>
    </lineage>
</organism>
<reference evidence="11 12" key="1">
    <citation type="journal article" date="2019" name="Sci. Rep.">
        <title>A multi-omics analysis of the grapevine pathogen Lasiodiplodia theobromae reveals that temperature affects the expression of virulence- and pathogenicity-related genes.</title>
        <authorList>
            <person name="Felix C."/>
            <person name="Meneses R."/>
            <person name="Goncalves M.F.M."/>
            <person name="Tilleman L."/>
            <person name="Duarte A.S."/>
            <person name="Jorrin-Novo J.V."/>
            <person name="Van de Peer Y."/>
            <person name="Deforce D."/>
            <person name="Van Nieuwerburgh F."/>
            <person name="Esteves A.C."/>
            <person name="Alves A."/>
        </authorList>
    </citation>
    <scope>NUCLEOTIDE SEQUENCE [LARGE SCALE GENOMIC DNA]</scope>
    <source>
        <strain evidence="11 12">LA-SOL3</strain>
    </source>
</reference>
<keyword evidence="6" id="KW-0804">Transcription</keyword>
<dbReference type="Gene3D" id="3.30.160.60">
    <property type="entry name" value="Classic Zinc Finger"/>
    <property type="match status" value="1"/>
</dbReference>
<evidence type="ECO:0000256" key="5">
    <source>
        <dbReference type="ARBA" id="ARBA00023015"/>
    </source>
</evidence>
<evidence type="ECO:0000256" key="1">
    <source>
        <dbReference type="ARBA" id="ARBA00004123"/>
    </source>
</evidence>
<proteinExistence type="predicted"/>
<dbReference type="PROSITE" id="PS00028">
    <property type="entry name" value="ZINC_FINGER_C2H2_1"/>
    <property type="match status" value="1"/>
</dbReference>
<dbReference type="OrthoDB" id="4748970at2759"/>
<protein>
    <submittedName>
        <fullName evidence="11">Zinc finger protein 76</fullName>
    </submittedName>
</protein>
<dbReference type="InterPro" id="IPR013087">
    <property type="entry name" value="Znf_C2H2_type"/>
</dbReference>
<dbReference type="SUPFAM" id="SSF57667">
    <property type="entry name" value="beta-beta-alpha zinc fingers"/>
    <property type="match status" value="1"/>
</dbReference>
<keyword evidence="4" id="KW-0862">Zinc</keyword>
<dbReference type="GO" id="GO:0006357">
    <property type="term" value="P:regulation of transcription by RNA polymerase II"/>
    <property type="evidence" value="ECO:0007669"/>
    <property type="project" value="TreeGrafter"/>
</dbReference>
<keyword evidence="3 8" id="KW-0863">Zinc-finger</keyword>